<proteinExistence type="predicted"/>
<accession>A0ABM8GMR6</accession>
<keyword evidence="1" id="KW-0812">Transmembrane</keyword>
<dbReference type="EMBL" id="AP027732">
    <property type="protein sequence ID" value="BDZ49716.1"/>
    <property type="molecule type" value="Genomic_DNA"/>
</dbReference>
<gene>
    <name evidence="2" type="ORF">GCM10025867_19570</name>
</gene>
<dbReference type="Proteomes" id="UP001321486">
    <property type="component" value="Chromosome"/>
</dbReference>
<organism evidence="2 3">
    <name type="scientific">Frondihabitans sucicola</name>
    <dbReference type="NCBI Taxonomy" id="1268041"/>
    <lineage>
        <taxon>Bacteria</taxon>
        <taxon>Bacillati</taxon>
        <taxon>Actinomycetota</taxon>
        <taxon>Actinomycetes</taxon>
        <taxon>Micrococcales</taxon>
        <taxon>Microbacteriaceae</taxon>
        <taxon>Frondihabitans</taxon>
    </lineage>
</organism>
<keyword evidence="1" id="KW-0472">Membrane</keyword>
<keyword evidence="3" id="KW-1185">Reference proteome</keyword>
<keyword evidence="1" id="KW-1133">Transmembrane helix</keyword>
<dbReference type="InterPro" id="IPR036927">
    <property type="entry name" value="Cyt_c_oxase-like_su1_sf"/>
</dbReference>
<evidence type="ECO:0000313" key="3">
    <source>
        <dbReference type="Proteomes" id="UP001321486"/>
    </source>
</evidence>
<sequence length="99" mass="10557">MNDETDTGPSRPPAGAIRRALLPLLGTACLATGVVFRIWAALHPATFGWFAYAPLSHTTFRPTTGPSLQSYGTALIAVGLVLLSFWAGHTIGRRNIPAR</sequence>
<evidence type="ECO:0000256" key="1">
    <source>
        <dbReference type="SAM" id="Phobius"/>
    </source>
</evidence>
<protein>
    <submittedName>
        <fullName evidence="2">Uncharacterized protein</fullName>
    </submittedName>
</protein>
<name>A0ABM8GMR6_9MICO</name>
<feature type="transmembrane region" description="Helical" evidence="1">
    <location>
        <begin position="71"/>
        <end position="91"/>
    </location>
</feature>
<dbReference type="SUPFAM" id="SSF81442">
    <property type="entry name" value="Cytochrome c oxidase subunit I-like"/>
    <property type="match status" value="1"/>
</dbReference>
<feature type="transmembrane region" description="Helical" evidence="1">
    <location>
        <begin position="20"/>
        <end position="40"/>
    </location>
</feature>
<evidence type="ECO:0000313" key="2">
    <source>
        <dbReference type="EMBL" id="BDZ49716.1"/>
    </source>
</evidence>
<reference evidence="3" key="1">
    <citation type="journal article" date="2019" name="Int. J. Syst. Evol. Microbiol.">
        <title>The Global Catalogue of Microorganisms (GCM) 10K type strain sequencing project: providing services to taxonomists for standard genome sequencing and annotation.</title>
        <authorList>
            <consortium name="The Broad Institute Genomics Platform"/>
            <consortium name="The Broad Institute Genome Sequencing Center for Infectious Disease"/>
            <person name="Wu L."/>
            <person name="Ma J."/>
        </authorList>
    </citation>
    <scope>NUCLEOTIDE SEQUENCE [LARGE SCALE GENOMIC DNA]</scope>
    <source>
        <strain evidence="3">NBRC 108728</strain>
    </source>
</reference>